<evidence type="ECO:0000256" key="1">
    <source>
        <dbReference type="SAM" id="MobiDB-lite"/>
    </source>
</evidence>
<accession>A0ABD2AB37</accession>
<gene>
    <name evidence="2" type="ORF">V1478_013465</name>
</gene>
<feature type="compositionally biased region" description="Low complexity" evidence="1">
    <location>
        <begin position="103"/>
        <end position="112"/>
    </location>
</feature>
<feature type="compositionally biased region" description="Basic residues" evidence="1">
    <location>
        <begin position="87"/>
        <end position="100"/>
    </location>
</feature>
<dbReference type="AlphaFoldDB" id="A0ABD2AB37"/>
<feature type="non-terminal residue" evidence="2">
    <location>
        <position position="1"/>
    </location>
</feature>
<dbReference type="Proteomes" id="UP001607302">
    <property type="component" value="Unassembled WGS sequence"/>
</dbReference>
<evidence type="ECO:0000313" key="3">
    <source>
        <dbReference type="Proteomes" id="UP001607302"/>
    </source>
</evidence>
<reference evidence="2 3" key="1">
    <citation type="journal article" date="2024" name="Ann. Entomol. Soc. Am.">
        <title>Genomic analyses of the southern and eastern yellowjacket wasps (Hymenoptera: Vespidae) reveal evolutionary signatures of social life.</title>
        <authorList>
            <person name="Catto M.A."/>
            <person name="Caine P.B."/>
            <person name="Orr S.E."/>
            <person name="Hunt B.G."/>
            <person name="Goodisman M.A.D."/>
        </authorList>
    </citation>
    <scope>NUCLEOTIDE SEQUENCE [LARGE SCALE GENOMIC DNA]</scope>
    <source>
        <strain evidence="2">233</strain>
        <tissue evidence="2">Head and thorax</tissue>
    </source>
</reference>
<evidence type="ECO:0000313" key="2">
    <source>
        <dbReference type="EMBL" id="KAL2717765.1"/>
    </source>
</evidence>
<sequence length="144" mass="16683">LIPTYSYIQRYEKPGVVKLTSQISLPKCFQSGNLNNASNCSFRIKRGVTLRVGKKNEEDTSIRRSRRSRLYSMEHAIPKIFTCPRRLRHGRGKGWRRSRSSRAEATSPESRSFPPTASYSRILLGRDKSRSAFSTTCRRERRRS</sequence>
<organism evidence="2 3">
    <name type="scientific">Vespula squamosa</name>
    <name type="common">Southern yellow jacket</name>
    <name type="synonym">Wasp</name>
    <dbReference type="NCBI Taxonomy" id="30214"/>
    <lineage>
        <taxon>Eukaryota</taxon>
        <taxon>Metazoa</taxon>
        <taxon>Ecdysozoa</taxon>
        <taxon>Arthropoda</taxon>
        <taxon>Hexapoda</taxon>
        <taxon>Insecta</taxon>
        <taxon>Pterygota</taxon>
        <taxon>Neoptera</taxon>
        <taxon>Endopterygota</taxon>
        <taxon>Hymenoptera</taxon>
        <taxon>Apocrita</taxon>
        <taxon>Aculeata</taxon>
        <taxon>Vespoidea</taxon>
        <taxon>Vespidae</taxon>
        <taxon>Vespinae</taxon>
        <taxon>Vespula</taxon>
    </lineage>
</organism>
<proteinExistence type="predicted"/>
<keyword evidence="3" id="KW-1185">Reference proteome</keyword>
<dbReference type="EMBL" id="JAUDFV010000153">
    <property type="protein sequence ID" value="KAL2717765.1"/>
    <property type="molecule type" value="Genomic_DNA"/>
</dbReference>
<protein>
    <submittedName>
        <fullName evidence="2">Uncharacterized protein</fullName>
    </submittedName>
</protein>
<comment type="caution">
    <text evidence="2">The sequence shown here is derived from an EMBL/GenBank/DDBJ whole genome shotgun (WGS) entry which is preliminary data.</text>
</comment>
<feature type="region of interest" description="Disordered" evidence="1">
    <location>
        <begin position="87"/>
        <end position="125"/>
    </location>
</feature>
<name>A0ABD2AB37_VESSQ</name>